<feature type="region of interest" description="Disordered" evidence="2">
    <location>
        <begin position="210"/>
        <end position="250"/>
    </location>
</feature>
<dbReference type="PATRIC" id="fig|216463.3.peg.1093"/>
<reference evidence="3 4" key="1">
    <citation type="submission" date="2015-03" db="EMBL/GenBank/DDBJ databases">
        <authorList>
            <person name="Zheng J."/>
            <person name="Ganezle M."/>
        </authorList>
    </citation>
    <scope>NUCLEOTIDE SEQUENCE [LARGE SCALE GENOMIC DNA]</scope>
    <source>
        <strain evidence="3 4">LP38</strain>
    </source>
</reference>
<accession>A0A0F3RYW7</accession>
<dbReference type="OrthoDB" id="1874702at2"/>
<dbReference type="Proteomes" id="UP000033491">
    <property type="component" value="Unassembled WGS sequence"/>
</dbReference>
<evidence type="ECO:0000256" key="2">
    <source>
        <dbReference type="SAM" id="MobiDB-lite"/>
    </source>
</evidence>
<dbReference type="RefSeq" id="WP_045806195.1">
    <property type="nucleotide sequence ID" value="NZ_JZCR01000002.1"/>
</dbReference>
<feature type="compositionally biased region" description="Basic and acidic residues" evidence="2">
    <location>
        <begin position="225"/>
        <end position="234"/>
    </location>
</feature>
<organism evidence="3 4">
    <name type="scientific">Levilactobacillus spicheri</name>
    <dbReference type="NCBI Taxonomy" id="216463"/>
    <lineage>
        <taxon>Bacteria</taxon>
        <taxon>Bacillati</taxon>
        <taxon>Bacillota</taxon>
        <taxon>Bacilli</taxon>
        <taxon>Lactobacillales</taxon>
        <taxon>Lactobacillaceae</taxon>
        <taxon>Levilactobacillus</taxon>
    </lineage>
</organism>
<proteinExistence type="predicted"/>
<keyword evidence="1" id="KW-0175">Coiled coil</keyword>
<dbReference type="EMBL" id="JZCR01000002">
    <property type="protein sequence ID" value="KJW13997.1"/>
    <property type="molecule type" value="Genomic_DNA"/>
</dbReference>
<feature type="coiled-coil region" evidence="1">
    <location>
        <begin position="39"/>
        <end position="66"/>
    </location>
</feature>
<name>A0A0F3RYW7_9LACO</name>
<sequence>MSVFDFGNKTKAYKRGVSDDAAINAKKEQQLKQENDKVIARQNQSNQDIENGMNNLQDMAEFVENERVYGEDDTVHFMELGDQERAYIVGTVNTLAQKQTILSQNQKDYFTNLKAYLSVTDTYQAPLEGIAKIEDVDVSMAILKVVYEFNYLANDTWDFEENEDFQDYLDEFRLSRRDIRTTKAKIVENLKFGTNALIAQYHVYSDDSGKFDDASDEVSQNEQMKQPKDNHEEDAQSSEEGTEEDASTSFSRVIQTYSYPEAAFKDIGNGVDLVQTTRDLLLDRLEDVLDKITPMIQTDKQRDALGEYINNYEYYLGVNEKLAKEKKEAKLAAGKKSVGDLGIKSIMLVTLPLIISPVILKSMKGDKKAQQAYSEDLMRLQRMTLGHVAALHEGVAKIDVNHPGEIDQLLVEIKKSLDALGISYDELPSVDFRTTDTADMSAREQTRSYIQEHILEIRKAKTSWEIRVYDNERNGSQSGYFTKRESEGAFSKIMEYQGSPDEMVGIIDTTLSHNGKSGVLFLDDQLVVKGILLHPVRIKYADMDDVIGNKVVAHTENGEAYQYAVDDVDEVAFKHLLEHVMTFWQS</sequence>
<feature type="compositionally biased region" description="Acidic residues" evidence="2">
    <location>
        <begin position="235"/>
        <end position="246"/>
    </location>
</feature>
<protein>
    <submittedName>
        <fullName evidence="3">Uncharacterized protein</fullName>
    </submittedName>
</protein>
<gene>
    <name evidence="3" type="ORF">VC81_00555</name>
</gene>
<dbReference type="AlphaFoldDB" id="A0A0F3RYW7"/>
<evidence type="ECO:0000313" key="3">
    <source>
        <dbReference type="EMBL" id="KJW13997.1"/>
    </source>
</evidence>
<comment type="caution">
    <text evidence="3">The sequence shown here is derived from an EMBL/GenBank/DDBJ whole genome shotgun (WGS) entry which is preliminary data.</text>
</comment>
<evidence type="ECO:0000256" key="1">
    <source>
        <dbReference type="SAM" id="Coils"/>
    </source>
</evidence>
<evidence type="ECO:0000313" key="4">
    <source>
        <dbReference type="Proteomes" id="UP000033491"/>
    </source>
</evidence>